<dbReference type="EMBL" id="CP117411">
    <property type="protein sequence ID" value="WCT73751.1"/>
    <property type="molecule type" value="Genomic_DNA"/>
</dbReference>
<evidence type="ECO:0000313" key="3">
    <source>
        <dbReference type="Proteomes" id="UP001220395"/>
    </source>
</evidence>
<organism evidence="2 3">
    <name type="scientific">Sphingomonas naphthae</name>
    <dbReference type="NCBI Taxonomy" id="1813468"/>
    <lineage>
        <taxon>Bacteria</taxon>
        <taxon>Pseudomonadati</taxon>
        <taxon>Pseudomonadota</taxon>
        <taxon>Alphaproteobacteria</taxon>
        <taxon>Sphingomonadales</taxon>
        <taxon>Sphingomonadaceae</taxon>
        <taxon>Sphingomonas</taxon>
    </lineage>
</organism>
<feature type="region of interest" description="Disordered" evidence="1">
    <location>
        <begin position="25"/>
        <end position="79"/>
    </location>
</feature>
<feature type="compositionally biased region" description="Basic and acidic residues" evidence="1">
    <location>
        <begin position="58"/>
        <end position="79"/>
    </location>
</feature>
<reference evidence="2 3" key="1">
    <citation type="submission" date="2023-02" db="EMBL/GenBank/DDBJ databases">
        <title>Genome sequence of Sphingomonas naphthae.</title>
        <authorList>
            <person name="Kim S."/>
            <person name="Heo J."/>
            <person name="Kwon S.-W."/>
        </authorList>
    </citation>
    <scope>NUCLEOTIDE SEQUENCE [LARGE SCALE GENOMIC DNA]</scope>
    <source>
        <strain evidence="2 3">KACC 18716</strain>
    </source>
</reference>
<evidence type="ECO:0008006" key="4">
    <source>
        <dbReference type="Google" id="ProtNLM"/>
    </source>
</evidence>
<gene>
    <name evidence="2" type="ORF">PQ455_00530</name>
</gene>
<protein>
    <recommendedName>
        <fullName evidence="4">Argininosuccinate lyase</fullName>
    </recommendedName>
</protein>
<evidence type="ECO:0000313" key="2">
    <source>
        <dbReference type="EMBL" id="WCT73751.1"/>
    </source>
</evidence>
<dbReference type="PROSITE" id="PS51257">
    <property type="entry name" value="PROKAR_LIPOPROTEIN"/>
    <property type="match status" value="1"/>
</dbReference>
<sequence>MTKRIVLIAGCLMLAGCGGKQVLQPAEGRQLPPRPALAQTTPSPDQLLGVPPAIQPGRSDELLTKSEERRDDRFSLPPP</sequence>
<keyword evidence="3" id="KW-1185">Reference proteome</keyword>
<accession>A0ABY7TLW2</accession>
<dbReference type="Proteomes" id="UP001220395">
    <property type="component" value="Chromosome"/>
</dbReference>
<name>A0ABY7TLW2_9SPHN</name>
<dbReference type="RefSeq" id="WP_273688235.1">
    <property type="nucleotide sequence ID" value="NZ_CP117411.1"/>
</dbReference>
<evidence type="ECO:0000256" key="1">
    <source>
        <dbReference type="SAM" id="MobiDB-lite"/>
    </source>
</evidence>
<proteinExistence type="predicted"/>